<dbReference type="AlphaFoldDB" id="A0A2P2MQY0"/>
<protein>
    <submittedName>
        <fullName evidence="2">Uncharacterized protein LOC103441970</fullName>
    </submittedName>
</protein>
<proteinExistence type="predicted"/>
<accession>A0A2P2MQY0</accession>
<name>A0A2P2MQY0_RHIMU</name>
<evidence type="ECO:0000313" key="2">
    <source>
        <dbReference type="EMBL" id="MBX32616.1"/>
    </source>
</evidence>
<feature type="region of interest" description="Disordered" evidence="1">
    <location>
        <begin position="1"/>
        <end position="24"/>
    </location>
</feature>
<reference evidence="2" key="1">
    <citation type="submission" date="2018-02" db="EMBL/GenBank/DDBJ databases">
        <title>Rhizophora mucronata_Transcriptome.</title>
        <authorList>
            <person name="Meera S.P."/>
            <person name="Sreeshan A."/>
            <person name="Augustine A."/>
        </authorList>
    </citation>
    <scope>NUCLEOTIDE SEQUENCE</scope>
    <source>
        <tissue evidence="2">Leaf</tissue>
    </source>
</reference>
<evidence type="ECO:0000256" key="1">
    <source>
        <dbReference type="SAM" id="MobiDB-lite"/>
    </source>
</evidence>
<sequence length="90" mass="9919">MTTTSSMLPSYNHHSTHQSPFSSAFKSSVHRTSVLTRSSNAQDPSSNGSLLVKDKPSFPGFSVSHCKTCFFLFSLQIKFSYCIARLEGLP</sequence>
<organism evidence="2">
    <name type="scientific">Rhizophora mucronata</name>
    <name type="common">Asiatic mangrove</name>
    <dbReference type="NCBI Taxonomy" id="61149"/>
    <lineage>
        <taxon>Eukaryota</taxon>
        <taxon>Viridiplantae</taxon>
        <taxon>Streptophyta</taxon>
        <taxon>Embryophyta</taxon>
        <taxon>Tracheophyta</taxon>
        <taxon>Spermatophyta</taxon>
        <taxon>Magnoliopsida</taxon>
        <taxon>eudicotyledons</taxon>
        <taxon>Gunneridae</taxon>
        <taxon>Pentapetalae</taxon>
        <taxon>rosids</taxon>
        <taxon>fabids</taxon>
        <taxon>Malpighiales</taxon>
        <taxon>Rhizophoraceae</taxon>
        <taxon>Rhizophora</taxon>
    </lineage>
</organism>
<dbReference type="EMBL" id="GGEC01052132">
    <property type="protein sequence ID" value="MBX32616.1"/>
    <property type="molecule type" value="Transcribed_RNA"/>
</dbReference>